<dbReference type="InterPro" id="IPR001452">
    <property type="entry name" value="SH3_domain"/>
</dbReference>
<dbReference type="InterPro" id="IPR000299">
    <property type="entry name" value="FERM_domain"/>
</dbReference>
<feature type="region of interest" description="Disordered" evidence="14">
    <location>
        <begin position="1"/>
        <end position="227"/>
    </location>
</feature>
<dbReference type="PANTHER" id="PTHR22692">
    <property type="entry name" value="MYOSIN VII, XV"/>
    <property type="match status" value="1"/>
</dbReference>
<feature type="compositionally biased region" description="Acidic residues" evidence="14">
    <location>
        <begin position="131"/>
        <end position="150"/>
    </location>
</feature>
<feature type="compositionally biased region" description="Polar residues" evidence="14">
    <location>
        <begin position="1104"/>
        <end position="1125"/>
    </location>
</feature>
<evidence type="ECO:0000256" key="6">
    <source>
        <dbReference type="ARBA" id="ARBA00022741"/>
    </source>
</evidence>
<evidence type="ECO:0000313" key="19">
    <source>
        <dbReference type="RefSeq" id="XP_042572881.1"/>
    </source>
</evidence>
<dbReference type="FunFam" id="2.30.30.40:FF:000201">
    <property type="entry name" value="Myosin XVA"/>
    <property type="match status" value="1"/>
</dbReference>
<evidence type="ECO:0000313" key="20">
    <source>
        <dbReference type="RefSeq" id="XP_042572882.1"/>
    </source>
</evidence>
<name>A0A9Q9VX92_CYPCA</name>
<feature type="region of interest" description="Disordered" evidence="14">
    <location>
        <begin position="1737"/>
        <end position="1756"/>
    </location>
</feature>
<dbReference type="OrthoDB" id="8182952at2759"/>
<accession>A0A9Q9VX92</accession>
<keyword evidence="6 13" id="KW-0547">Nucleotide-binding</keyword>
<evidence type="ECO:0000256" key="5">
    <source>
        <dbReference type="ARBA" id="ARBA00022737"/>
    </source>
</evidence>
<dbReference type="Pfam" id="PF00784">
    <property type="entry name" value="MyTH4"/>
    <property type="match status" value="2"/>
</dbReference>
<sequence length="4605" mass="517560">MPGKKDLKAVAKKGGKPEPEKSKPKEEEKKGKDDKKGGKDDKKAGKDDKKKGKEEPPKSKGKDDGKKGKDKGKGKKEVIESEEDSDAELMDEDLSDEDEDEESDGDKRKRGGKDAKGKAAKGKSKSRQPDSDEDEDDEDEDDEDEEESEEEDKKAKKKSKDHHKSKAEEDGKKKKAKKKEEPPPEPPPEEKKKRGLKNTSKLFMRFSGFKKRKSSKKRLKSTSKLFLGLGKRKNRLLRKKRRKSLLRNAPKFMMRFKNSKKKKKEKEKKEQSGPKPTYMLLKLGGNSKQAEKKPGFFKGLFGKKNSGDGTGFKYRGQLLGKIAGATNWLTKRFLSIKGRQSGRDNDAWGRKNNKKYPFPAGSRQASIRAPPGYHNYGYEHDTGGYDYNNQSRMDRGAFQRQSIQRHSNRYTEQYAHVQGHSSFPQQYTQYDEPNNYYDMQSHDQGYYELEDGYYDPHAVIQDEGEYYDDGMDYGDPYGGQEQMGNYPQEMGYYSQQYPLDPYFDDGMEYYDDNQYPMGNSYDLYGNEMNPYAQTQYGYYDDPQGFYSDPYEVEISDDPYMDAYGDAYEDLYFQDYPVNYSETDVDPYLQSSYDMYDLYSYPMQDIMEGDEAYGMYGENYGDFSMESMPLHRDMEFRLPRPQVKLFGKERIDVELPPLPPQYDYEEMSDIQYENYPYIPGASMDDGFSQSVHPQEMFHPTMPQVPTPTAMLIKQANNPQGFVNQHMSHMAQFGGFPPSPTPSRRSIPGMASPLHKPMSPMAPIEPMSSFGEPIMEVRRSPIPIRRPSPHPSPQLSMHPAAPLSMRRSPSPQPSLRGIGGMGAPPSPRLARGMSSPISHVQHPPSPIGRKMSPPVSPTLSRRLQPQASFREGPPSSPAVPRRLQPQVPFREGPPASPTVPRRLQPQASFREAPPSPQPVPARLPSRAPSLYTSPPASPRASIRRRSPPQSPRASIRRPSPPSSPSQVHRPFGAKKFQASPSPLRRMSPPSSPQMGMQTMASVQQRELHRPQSPLMPQRVSPTPSRRSFTVEPDFQQPPLQRRSPSPTLSRRSTRLMKNSPPIGSPGGRLRGRGRPNIPMGAVKPYPGRGGHSGTPTQNVRPFRPSIRSNRSMMPQDFTASPQLSGQHTGMGIREQSRFNLPGTPGPMRNPQRPIGRGRPLMAGQSLRRAPGMIPPSPQLSQKHMPPPSPHPSVRHLSRPGSPHPSIKHGSPLPMRPTSPRALPTSVLSGPPMYESSYASPLRIGAEPIPVEFDQISGVPQSPMLTSALQNQSDSNAFYISPVQQPMSPYAPEIINVPRVPGQPPSPVPSLALQPPNLSNAMHVSQLQPVPSPYNPEMVVLDQHTEQMASPLLSNALQNAQLQEASYILPMQRPGSPYVPEVAQFGEIPEQLPISYPHVPQMEAFEQFPGQPASPLLSSAIHNPQLRNASYRSSLQGPHSPYTQVETGYDYIEEPGAGPILSNALQNPNVRNASYRTHLRRRGSRVHPGYGPRGSPVLSTALQNQNVRKASYQAPVQGMVSPYTTVPGYRQDPRKSPFLSDALHNPQLRGATYRLPDGSLVYGNQVANVHSSPMLADAIGNPQLQNASYRPPAGSIVDPRQQQSFSPNLSNALQNQNIRNASYRLSDGSIIYPDSHLQQPSSPNLSRALQNPNVRNATYRLPDGSIIYPDSHLQQPSSPNLSRALQNPNVRNATYRLPDGSIIYPDSHLQQPSSPNLSRALQNPNVRNATYRLPDGSIIYPDSHLQQPSSPNLSSALQNPNVRNATYRLPDGTIIYPDSHLQQPSSPNLSSALQNPNLRNATYRLPDGTLITAGQQHPTSPNLSHALQNQHIRKASYRLPDGTIIMADQQMEPTSPNLASALQNQNIRNATYRLPDGTLISTDYGQPTSTSPNLSQALQNQQMRNASYRLPDGSVITGPVYQPMSPNLASALQNRDIRNATYRLPDGSIISAEASYKPTTPTLSSALRNEDLKNVSYRLPDGSVISQALYKPRSPNISNALQNENLRKATYQLPDGSIISADPRRYKTSPNLSQALLNQNLRQATYRLPDGSVLAQGFEVPTSPHLMDALKNADLKKASYQLPSGISTYLTSSGQVVIGPDGRYALVPPQRKGPGPEDHWAQNGREGQTAEDHWAAERVLPHDTVQNLIKWSMYRDEKMMEFLTPPPAGLRPGETELQWVPDREGEPKGQWYDKMYSIRSLPTVSYRVKREGDGVEDMTQMEELTEAAVLINLKTRFDQVLIYTYIGSILVSVNPYQLFNIYGTDVVLQYEGHGLGDNPPHLFAIANIAYTTLMDIRRNQCIIISGESGSGKTEATKLVLRYLTAIHHKRNITQQIEILEATPLLESFGNAKTVRNDNSSRFGKFVEVFLEEGVISGAITSQYLLEKSRIVFQAKDERNYHIFYEMLAGLPAHTKRAFYLQEAETYYYLNQGGNCEITGKDDGEDFRRLQSAMDILHFSPEDQSSIFRVLSSILHLGNVFFHRVETEVQETAGVVSTQEIRAVADLLQISPEGLQKAITFKMTEAMREKIYTPLSVESAVDARDAVAKILYSLLFQWLTERINGRVYPKNDALSISLLDIYGFESLTFNSFEQLCINYANESLQFFFSKIIFKQEQEEYIREQINWKELSFTDNQACIDLIAAKPHGILRILDDQSCFPQATDNTFLQKCHYHHGNNPLYSKPKMPLPEFTVYHYAGRVTYQVHKFLDKNYDQVRQEVLDLFMQSQSRMVSNLFIKHAEMLNQQKGAMNRNSTVTRRYQPSTVAAKFQQSLQELLDKMERCNPFFVRCIKPNNNKEPGIFDPELVATQLRYSGILDTIRIRKEGYPIRVPFHKFLNRYKALLGMKKPPPPDGDNCVIMLMKLCPINKGDYQVGVSKLFLKENVYQLLESKRDRMMHVAALTLQRYVRMYFVRKKFLKFRSDMTKLQAYCKGFLTRRRFLRMRINLIKHRAMVRLIVNRKRYIRVNLLLARRAEQERRMIEQERISREVVNVTQLVIPAELGGLLQATAAGRERHSDCLALVQAPRIQTDPQLTLPLDINNHLMTKYIRTHFRELQFGMLTAPLENSLTRLEDDLKADALDVFILILRFMGDPNLNGAQENLFGNYIIQRGLATPPIRDEILAQIANQVWRNENTRNAERGWLLMAACLSSFAPSEKMEKYLLKFVSDYALNGFKALCQHKLLQAMQKSYLVPEASRTYPLSLLEWTATRKKAHMVLQVHCFDGVSFLCPVHSWTNGEGLSGDVLQHRGVPSESRWGWSVLMKEPAQWVELEGHDYVLDLVCDLELLPDFPKQKTYFIISTEDPSKARPNASISLFGSGFEEDENGPLSYANRKSAVATNSLPISEGHYNLDSEPPYDGTQRGMDRYLDSLFDPVLSDGTGDLDASVLSGRMKGGGGIGGDEAQSPARVNVSAALQPGAVRVLPPIPGASVMSSMPAVPPVSDPQQTVLAQQQQTIINQQAVIMAQQMTMQAMAMVSSPPMSPLTSPPTSPPPTPYSTLPPSPYPAIPPSPYANLPPSPYALPPLSMYTSPPATPHPTIHSTSINTTPSTLEEQQKPLEKKSSPPTPQPRSTTTTKAVSSNGTLGKKQAPAAPIKLDSRPAKRHAPVAITGPMRSAPAPGTEVVKYSVSNSEHIIPSHNIKDIIQQYQTPLPEPVPQIPRREGKGFVKKMNPHDEAMHILKTQRDNPPPPQRKAPTPAAVSRDRGLKPTKSSKKKAPEAPLTLPPPVSRDLPVESESIQTQLHRSSTEEHYTYTNVPWKIYLRKEVFYPKDTWNHPLVLDLIFKQIVNDTFTEACVRITKEERQKMKSLFAQYGIEPNTDVQDESVKKSVITAARESWEIYFSRLFPASGSVGTGVQVLAVSHSGIKLLKTVKHSTAAPDYFRVLRPFSYTDILFVTIPSPNMLEFNLMNEKLILFSAKAPQIKHMIDLFISHLKEDSEYVVAERNFITEDRALLSFHKGDIIRLQAMDGLEEGQRYGCVVKKKVIYLEELKRGTPDFGWRYGAMQGRSGAFPMDCVVPVAAPDFLSLPAERRDEPRDRQGRVAASGAIALAVASTAAAHELDPSLESDGFGDFGDSEAEGNILLDSQYNMVEFARKHFRTSDGSKSDSFRDKSKKGKGNKDPAEMVKFSKNPILESLIDFTDPNMNRVASEIFLAIMKFMGDHPLRGQSEQFVVCTFLKLTGEYGLMKDEAYCQVLKQITANTSSKPDSCQKGWRLLYILTAFYRCSEVLKPFLLKFLRDVCRSPEVLFHGIAKACEQNLRKTFQFGGRSVYPSSMELKAIMAGRSSKRQLFLFPGGIERHLKIKTCSVALDVIEELCYEMALQRLEAMDEYTIFIVINRGQNVRPLNKREYILDIATEAEQIDPNYSFWFRRVIWAHPLKFDNELCVTMHYNQVLPDYLKGLLNVVPQGKISEQQFNQFAKLAALQHRAKDSLYTPTIHELTEYIPVEIFGRQGPQQWMQLVAQHVHAVQSLNPHQARSQFLGLVCAFPMFGSSFFYIQSSSNSTISAPCILAVNQNGLHFLHKDTHQVQVKFQLKLIQSTHTQRPSAGSSYPYVDVLIGDLTNHRVTQLQLEQGLELCRVIAMHIENMLSVREKRLTLPPSEITML</sequence>
<evidence type="ECO:0000256" key="12">
    <source>
        <dbReference type="PROSITE-ProRule" id="PRU00192"/>
    </source>
</evidence>
<dbReference type="InterPro" id="IPR059004">
    <property type="entry name" value="MYO15"/>
</dbReference>
<dbReference type="RefSeq" id="XP_042572881.1">
    <property type="nucleotide sequence ID" value="XM_042716947.1"/>
</dbReference>
<dbReference type="InterPro" id="IPR041795">
    <property type="entry name" value="MyoXV_FERM_C"/>
</dbReference>
<dbReference type="InterPro" id="IPR019748">
    <property type="entry name" value="FERM_central"/>
</dbReference>
<organism evidence="20">
    <name type="scientific">Cyprinus carpio</name>
    <name type="common">Common carp</name>
    <dbReference type="NCBI Taxonomy" id="7962"/>
    <lineage>
        <taxon>Eukaryota</taxon>
        <taxon>Metazoa</taxon>
        <taxon>Chordata</taxon>
        <taxon>Craniata</taxon>
        <taxon>Vertebrata</taxon>
        <taxon>Euteleostomi</taxon>
        <taxon>Actinopterygii</taxon>
        <taxon>Neopterygii</taxon>
        <taxon>Teleostei</taxon>
        <taxon>Ostariophysi</taxon>
        <taxon>Cypriniformes</taxon>
        <taxon>Cyprinidae</taxon>
        <taxon>Cyprininae</taxon>
        <taxon>Cyprinus</taxon>
    </lineage>
</organism>
<keyword evidence="11 13" id="KW-0009">Actin-binding</keyword>
<feature type="domain" description="FERM" evidence="16">
    <location>
        <begin position="4284"/>
        <end position="4605"/>
    </location>
</feature>
<evidence type="ECO:0000256" key="2">
    <source>
        <dbReference type="ARBA" id="ARBA00008314"/>
    </source>
</evidence>
<dbReference type="PROSITE" id="PS50096">
    <property type="entry name" value="IQ"/>
    <property type="match status" value="2"/>
</dbReference>
<keyword evidence="3 12" id="KW-0728">SH3 domain</keyword>
<dbReference type="InterPro" id="IPR001609">
    <property type="entry name" value="Myosin_head_motor_dom-like"/>
</dbReference>
<feature type="compositionally biased region" description="Basic residues" evidence="14">
    <location>
        <begin position="155"/>
        <end position="165"/>
    </location>
</feature>
<dbReference type="PROSITE" id="PS51016">
    <property type="entry name" value="MYTH4"/>
    <property type="match status" value="2"/>
</dbReference>
<evidence type="ECO:0000256" key="7">
    <source>
        <dbReference type="ARBA" id="ARBA00022840"/>
    </source>
</evidence>
<dbReference type="SMR" id="A0A9Q9VX92"/>
<evidence type="ECO:0000259" key="15">
    <source>
        <dbReference type="PROSITE" id="PS50002"/>
    </source>
</evidence>
<feature type="compositionally biased region" description="Polar residues" evidence="14">
    <location>
        <begin position="855"/>
        <end position="865"/>
    </location>
</feature>
<feature type="domain" description="Myosin motor" evidence="18">
    <location>
        <begin position="2210"/>
        <end position="2889"/>
    </location>
</feature>
<feature type="compositionally biased region" description="Polar residues" evidence="14">
    <location>
        <begin position="3535"/>
        <end position="3548"/>
    </location>
</feature>
<keyword evidence="9 13" id="KW-0518">Myosin</keyword>
<feature type="compositionally biased region" description="Low complexity" evidence="14">
    <location>
        <begin position="977"/>
        <end position="986"/>
    </location>
</feature>
<dbReference type="PROSITE" id="PS50002">
    <property type="entry name" value="SH3"/>
    <property type="match status" value="1"/>
</dbReference>
<feature type="domain" description="MyTH4" evidence="17">
    <location>
        <begin position="3055"/>
        <end position="3206"/>
    </location>
</feature>
<evidence type="ECO:0000256" key="1">
    <source>
        <dbReference type="ARBA" id="ARBA00004496"/>
    </source>
</evidence>
<feature type="compositionally biased region" description="Basic and acidic residues" evidence="14">
    <location>
        <begin position="3549"/>
        <end position="3558"/>
    </location>
</feature>
<keyword evidence="7 13" id="KW-0067">ATP-binding</keyword>
<dbReference type="Pfam" id="PF00373">
    <property type="entry name" value="FERM_M"/>
    <property type="match status" value="1"/>
</dbReference>
<evidence type="ECO:0000259" key="17">
    <source>
        <dbReference type="PROSITE" id="PS51016"/>
    </source>
</evidence>
<keyword evidence="4" id="KW-0963">Cytoplasm</keyword>
<evidence type="ECO:0000259" key="18">
    <source>
        <dbReference type="PROSITE" id="PS51456"/>
    </source>
</evidence>
<dbReference type="FunFam" id="1.10.10.820:FF:000001">
    <property type="entry name" value="Myosin heavy chain"/>
    <property type="match status" value="1"/>
</dbReference>
<dbReference type="InterPro" id="IPR019749">
    <property type="entry name" value="Band_41_domain"/>
</dbReference>
<feature type="compositionally biased region" description="Polar residues" evidence="14">
    <location>
        <begin position="1741"/>
        <end position="1756"/>
    </location>
</feature>
<feature type="region of interest" description="Disordered" evidence="14">
    <location>
        <begin position="780"/>
        <end position="1226"/>
    </location>
</feature>
<dbReference type="GO" id="GO:0003774">
    <property type="term" value="F:cytoskeletal motor activity"/>
    <property type="evidence" value="ECO:0007669"/>
    <property type="project" value="UniProtKB-UniRule"/>
</dbReference>
<feature type="region of interest" description="Disordered" evidence="14">
    <location>
        <begin position="3522"/>
        <end position="3599"/>
    </location>
</feature>
<dbReference type="PROSITE" id="PS50057">
    <property type="entry name" value="FERM_3"/>
    <property type="match status" value="1"/>
</dbReference>
<feature type="binding site" evidence="13">
    <location>
        <begin position="2303"/>
        <end position="2310"/>
    </location>
    <ligand>
        <name>ATP</name>
        <dbReference type="ChEBI" id="CHEBI:30616"/>
    </ligand>
</feature>
<dbReference type="Pfam" id="PF07653">
    <property type="entry name" value="SH3_2"/>
    <property type="match status" value="1"/>
</dbReference>
<feature type="region of interest" description="Disordered" evidence="14">
    <location>
        <begin position="255"/>
        <end position="280"/>
    </location>
</feature>
<evidence type="ECO:0000256" key="9">
    <source>
        <dbReference type="ARBA" id="ARBA00023123"/>
    </source>
</evidence>
<evidence type="ECO:0000256" key="10">
    <source>
        <dbReference type="ARBA" id="ARBA00023175"/>
    </source>
</evidence>
<dbReference type="GO" id="GO:0016459">
    <property type="term" value="C:myosin complex"/>
    <property type="evidence" value="ECO:0007669"/>
    <property type="project" value="UniProtKB-KW"/>
</dbReference>
<dbReference type="InterPro" id="IPR000048">
    <property type="entry name" value="IQ_motif_EF-hand-BS"/>
</dbReference>
<feature type="compositionally biased region" description="Low complexity" evidence="14">
    <location>
        <begin position="1034"/>
        <end position="1048"/>
    </location>
</feature>
<feature type="compositionally biased region" description="Acidic residues" evidence="14">
    <location>
        <begin position="80"/>
        <end position="104"/>
    </location>
</feature>
<feature type="compositionally biased region" description="Basic and acidic residues" evidence="14">
    <location>
        <begin position="4097"/>
        <end position="4108"/>
    </location>
</feature>
<dbReference type="GO" id="GO:0005524">
    <property type="term" value="F:ATP binding"/>
    <property type="evidence" value="ECO:0007669"/>
    <property type="project" value="UniProtKB-UniRule"/>
</dbReference>
<keyword evidence="10 13" id="KW-0505">Motor protein</keyword>
<dbReference type="KEGG" id="ccar:109097560"/>
<keyword evidence="8" id="KW-0175">Coiled coil</keyword>
<dbReference type="SMART" id="SM00139">
    <property type="entry name" value="MyTH4"/>
    <property type="match status" value="2"/>
</dbReference>
<dbReference type="PANTHER" id="PTHR22692:SF21">
    <property type="entry name" value="MYOSIN XVA"/>
    <property type="match status" value="1"/>
</dbReference>
<evidence type="ECO:0000256" key="14">
    <source>
        <dbReference type="SAM" id="MobiDB-lite"/>
    </source>
</evidence>
<dbReference type="CDD" id="cd13201">
    <property type="entry name" value="FERM_C_MyoXV"/>
    <property type="match status" value="1"/>
</dbReference>
<dbReference type="InterPro" id="IPR000857">
    <property type="entry name" value="MyTH4_dom"/>
</dbReference>
<keyword evidence="5" id="KW-0677">Repeat</keyword>
<feature type="compositionally biased region" description="Basic and acidic residues" evidence="14">
    <location>
        <begin position="166"/>
        <end position="192"/>
    </location>
</feature>
<dbReference type="Pfam" id="PF00612">
    <property type="entry name" value="IQ"/>
    <property type="match status" value="2"/>
</dbReference>
<feature type="region of interest" description="Disordered" evidence="14">
    <location>
        <begin position="3472"/>
        <end position="3498"/>
    </location>
</feature>
<comment type="similarity">
    <text evidence="2 13">Belongs to the TRAFAC class myosin-kinesin ATPase superfamily. Myosin family.</text>
</comment>
<comment type="subcellular location">
    <subcellularLocation>
        <location evidence="1">Cytoplasm</location>
    </subcellularLocation>
</comment>
<feature type="compositionally biased region" description="Basic and acidic residues" evidence="14">
    <location>
        <begin position="1"/>
        <end position="67"/>
    </location>
</feature>
<feature type="compositionally biased region" description="Basic residues" evidence="14">
    <location>
        <begin position="257"/>
        <end position="266"/>
    </location>
</feature>
<dbReference type="SMART" id="SM00015">
    <property type="entry name" value="IQ"/>
    <property type="match status" value="2"/>
</dbReference>
<dbReference type="CDD" id="cd14473">
    <property type="entry name" value="FERM_B-lobe"/>
    <property type="match status" value="1"/>
</dbReference>
<dbReference type="FunFam" id="1.20.58.530:FF:000005">
    <property type="entry name" value="unconventional myosin-IXa isoform X1"/>
    <property type="match status" value="1"/>
</dbReference>
<evidence type="ECO:0000256" key="3">
    <source>
        <dbReference type="ARBA" id="ARBA00022443"/>
    </source>
</evidence>
<dbReference type="SMART" id="SM00295">
    <property type="entry name" value="B41"/>
    <property type="match status" value="1"/>
</dbReference>
<feature type="region of interest" description="Disordered" evidence="14">
    <location>
        <begin position="340"/>
        <end position="371"/>
    </location>
</feature>
<feature type="compositionally biased region" description="Basic residues" evidence="14">
    <location>
        <begin position="208"/>
        <end position="221"/>
    </location>
</feature>
<feature type="region of interest" description="Disordered" evidence="14">
    <location>
        <begin position="4097"/>
        <end position="4121"/>
    </location>
</feature>
<protein>
    <submittedName>
        <fullName evidence="19 20">Unconventional myosin-XV isoform X1</fullName>
    </submittedName>
</protein>
<evidence type="ECO:0000256" key="4">
    <source>
        <dbReference type="ARBA" id="ARBA00022490"/>
    </source>
</evidence>
<feature type="compositionally biased region" description="Pro residues" evidence="14">
    <location>
        <begin position="3476"/>
        <end position="3498"/>
    </location>
</feature>
<dbReference type="Pfam" id="PF00063">
    <property type="entry name" value="Myosin_head"/>
    <property type="match status" value="1"/>
</dbReference>
<evidence type="ECO:0000256" key="13">
    <source>
        <dbReference type="PROSITE-ProRule" id="PRU00782"/>
    </source>
</evidence>
<dbReference type="Proteomes" id="UP001155660">
    <property type="component" value="Chromosome B1"/>
</dbReference>
<dbReference type="CTD" id="570113"/>
<dbReference type="PROSITE" id="PS51456">
    <property type="entry name" value="MYOSIN_MOTOR"/>
    <property type="match status" value="1"/>
</dbReference>
<dbReference type="GeneID" id="109097560"/>
<feature type="domain" description="SH3" evidence="15">
    <location>
        <begin position="3932"/>
        <end position="4018"/>
    </location>
</feature>
<evidence type="ECO:0000256" key="8">
    <source>
        <dbReference type="ARBA" id="ARBA00023054"/>
    </source>
</evidence>
<dbReference type="GO" id="GO:0005737">
    <property type="term" value="C:cytoplasm"/>
    <property type="evidence" value="ECO:0007669"/>
    <property type="project" value="UniProtKB-SubCell"/>
</dbReference>
<dbReference type="InterPro" id="IPR051567">
    <property type="entry name" value="Unconventional_Myosin_ATPase"/>
</dbReference>
<feature type="region of interest" description="Disordered" evidence="14">
    <location>
        <begin position="3677"/>
        <end position="3727"/>
    </location>
</feature>
<feature type="compositionally biased region" description="Polar residues" evidence="14">
    <location>
        <begin position="991"/>
        <end position="1002"/>
    </location>
</feature>
<dbReference type="GO" id="GO:0003779">
    <property type="term" value="F:actin binding"/>
    <property type="evidence" value="ECO:0007669"/>
    <property type="project" value="UniProtKB-KW"/>
</dbReference>
<dbReference type="RefSeq" id="XP_042572882.1">
    <property type="nucleotide sequence ID" value="XM_042716948.1"/>
</dbReference>
<evidence type="ECO:0000256" key="11">
    <source>
        <dbReference type="ARBA" id="ARBA00023203"/>
    </source>
</evidence>
<gene>
    <name evidence="19 20" type="primary">myo15ab</name>
</gene>
<evidence type="ECO:0000259" key="16">
    <source>
        <dbReference type="PROSITE" id="PS50057"/>
    </source>
</evidence>
<feature type="region of interest" description="Disordered" evidence="14">
    <location>
        <begin position="1582"/>
        <end position="1603"/>
    </location>
</feature>
<dbReference type="Pfam" id="PF26570">
    <property type="entry name" value="MYO15"/>
    <property type="match status" value="1"/>
</dbReference>
<proteinExistence type="inferred from homology"/>
<reference evidence="19 20" key="1">
    <citation type="submission" date="2025-04" db="UniProtKB">
        <authorList>
            <consortium name="RefSeq"/>
        </authorList>
    </citation>
    <scope>IDENTIFICATION</scope>
    <source>
        <tissue evidence="19 20">Muscle</tissue>
    </source>
</reference>
<feature type="region of interest" description="Actin-binding" evidence="13">
    <location>
        <begin position="2768"/>
        <end position="2790"/>
    </location>
</feature>
<feature type="domain" description="MyTH4" evidence="17">
    <location>
        <begin position="4125"/>
        <end position="4279"/>
    </location>
</feature>
<dbReference type="SMART" id="SM00242">
    <property type="entry name" value="MYSc"/>
    <property type="match status" value="1"/>
</dbReference>